<organism evidence="2 3">
    <name type="scientific">Pythium oligandrum</name>
    <name type="common">Mycoparasitic fungus</name>
    <dbReference type="NCBI Taxonomy" id="41045"/>
    <lineage>
        <taxon>Eukaryota</taxon>
        <taxon>Sar</taxon>
        <taxon>Stramenopiles</taxon>
        <taxon>Oomycota</taxon>
        <taxon>Peronosporomycetes</taxon>
        <taxon>Pythiales</taxon>
        <taxon>Pythiaceae</taxon>
        <taxon>Pythium</taxon>
    </lineage>
</organism>
<dbReference type="Proteomes" id="UP000794436">
    <property type="component" value="Unassembled WGS sequence"/>
</dbReference>
<feature type="compositionally biased region" description="Pro residues" evidence="1">
    <location>
        <begin position="226"/>
        <end position="235"/>
    </location>
</feature>
<name>A0A8K1CBE1_PYTOL</name>
<accession>A0A8K1CBE1</accession>
<gene>
    <name evidence="2" type="ORF">Poli38472_005013</name>
</gene>
<sequence length="299" mass="34153">MLKPMLKPMPMRNGAQENEAARLAAARAQASARYSWNDDPEKTRCLIALVNESLAAKKENARYIPSTEWEVIMDKFNRVAPEPVENIKILHNRIAILRAQCKEYHEVASAGRLDDAAWQELLTRRPALKKWRHHEFEFYREMAAFLALTEGQEASIPSTVVATTAESDESSSSSTHIQPNAEPGVTLQGSPGLLGRRRESASSSSPYRRPRQRARRDETPSTPVTVVPPPPPPQTAYPQALEQLQLLQLPLDDRVDAKRFLVDERNAKVFIHMDQEEQRAYLSKYCFEQRDSNRRYQFE</sequence>
<keyword evidence="3" id="KW-1185">Reference proteome</keyword>
<feature type="compositionally biased region" description="Low complexity" evidence="1">
    <location>
        <begin position="162"/>
        <end position="175"/>
    </location>
</feature>
<comment type="caution">
    <text evidence="2">The sequence shown here is derived from an EMBL/GenBank/DDBJ whole genome shotgun (WGS) entry which is preliminary data.</text>
</comment>
<dbReference type="AlphaFoldDB" id="A0A8K1CBE1"/>
<dbReference type="OrthoDB" id="10557662at2759"/>
<evidence type="ECO:0008006" key="4">
    <source>
        <dbReference type="Google" id="ProtNLM"/>
    </source>
</evidence>
<evidence type="ECO:0000313" key="3">
    <source>
        <dbReference type="Proteomes" id="UP000794436"/>
    </source>
</evidence>
<evidence type="ECO:0000256" key="1">
    <source>
        <dbReference type="SAM" id="MobiDB-lite"/>
    </source>
</evidence>
<evidence type="ECO:0000313" key="2">
    <source>
        <dbReference type="EMBL" id="TMW59944.1"/>
    </source>
</evidence>
<dbReference type="EMBL" id="SPLM01000109">
    <property type="protein sequence ID" value="TMW59944.1"/>
    <property type="molecule type" value="Genomic_DNA"/>
</dbReference>
<reference evidence="2" key="1">
    <citation type="submission" date="2019-03" db="EMBL/GenBank/DDBJ databases">
        <title>Long read genome sequence of the mycoparasitic Pythium oligandrum ATCC 38472 isolated from sugarbeet rhizosphere.</title>
        <authorList>
            <person name="Gaulin E."/>
        </authorList>
    </citation>
    <scope>NUCLEOTIDE SEQUENCE</scope>
    <source>
        <strain evidence="2">ATCC 38472_TT</strain>
    </source>
</reference>
<feature type="region of interest" description="Disordered" evidence="1">
    <location>
        <begin position="159"/>
        <end position="237"/>
    </location>
</feature>
<protein>
    <recommendedName>
        <fullName evidence="4">Myb/SANT-like domain-containing protein</fullName>
    </recommendedName>
</protein>
<proteinExistence type="predicted"/>